<evidence type="ECO:0000256" key="1">
    <source>
        <dbReference type="SAM" id="Phobius"/>
    </source>
</evidence>
<dbReference type="Proteomes" id="UP000064715">
    <property type="component" value="Unassembled WGS sequence"/>
</dbReference>
<dbReference type="GO" id="GO:0008556">
    <property type="term" value="F:P-type potassium transmembrane transporter activity"/>
    <property type="evidence" value="ECO:0007669"/>
    <property type="project" value="InterPro"/>
</dbReference>
<keyword evidence="3" id="KW-1185">Reference proteome</keyword>
<dbReference type="NCBIfam" id="NF011332">
    <property type="entry name" value="PRK14748.1"/>
    <property type="match status" value="1"/>
</dbReference>
<dbReference type="EMBL" id="LRCR01000011">
    <property type="protein sequence ID" value="KUQ84598.1"/>
    <property type="molecule type" value="Genomic_DNA"/>
</dbReference>
<dbReference type="AlphaFoldDB" id="A0A0X4ESE9"/>
<evidence type="ECO:0000313" key="2">
    <source>
        <dbReference type="EMBL" id="KUQ84598.1"/>
    </source>
</evidence>
<accession>A0A0X4ESE9</accession>
<proteinExistence type="predicted"/>
<gene>
    <name evidence="2" type="ORF">AWI28_13800</name>
</gene>
<organism evidence="2 3">
    <name type="scientific">Enterobacter genomosp. O</name>
    <dbReference type="NCBI Taxonomy" id="2364150"/>
    <lineage>
        <taxon>Bacteria</taxon>
        <taxon>Pseudomonadati</taxon>
        <taxon>Pseudomonadota</taxon>
        <taxon>Gammaproteobacteria</taxon>
        <taxon>Enterobacterales</taxon>
        <taxon>Enterobacteriaceae</taxon>
        <taxon>Enterobacter</taxon>
        <taxon>Enterobacter cloacae complex</taxon>
        <taxon>Enterobacter cloacae complex clade O</taxon>
    </lineage>
</organism>
<dbReference type="Pfam" id="PF09604">
    <property type="entry name" value="Potass_KdpF"/>
    <property type="match status" value="1"/>
</dbReference>
<sequence length="67" mass="7458">MGFLIFILFLHPPFSFLRNLCAINPTVSTTTKVTRRWIVSAGLIAGIVLVFLLLGYLVYALINAEAF</sequence>
<dbReference type="GO" id="GO:0005886">
    <property type="term" value="C:plasma membrane"/>
    <property type="evidence" value="ECO:0007669"/>
    <property type="project" value="InterPro"/>
</dbReference>
<evidence type="ECO:0000313" key="3">
    <source>
        <dbReference type="Proteomes" id="UP000064715"/>
    </source>
</evidence>
<name>A0A0X4ESE9_9ENTR</name>
<protein>
    <submittedName>
        <fullName evidence="2">ATPase</fullName>
    </submittedName>
</protein>
<comment type="caution">
    <text evidence="2">The sequence shown here is derived from an EMBL/GenBank/DDBJ whole genome shotgun (WGS) entry which is preliminary data.</text>
</comment>
<dbReference type="InterPro" id="IPR011726">
    <property type="entry name" value="KdpF"/>
</dbReference>
<reference evidence="3" key="1">
    <citation type="submission" date="2016-01" db="EMBL/GenBank/DDBJ databases">
        <title>WGS of SAMN04407783.</title>
        <authorList>
            <person name="Adams M."/>
            <person name="Sutton G."/>
            <person name="Nelson K."/>
            <person name="Thaden J."/>
            <person name="Fowler V."/>
            <person name="Mccorrison J."/>
            <person name="Sanka R."/>
            <person name="Brinkac L."/>
            <person name="Nierman W."/>
        </authorList>
    </citation>
    <scope>NUCLEOTIDE SEQUENCE [LARGE SCALE GENOMIC DNA]</scope>
    <source>
        <strain evidence="3">GN04363</strain>
    </source>
</reference>
<keyword evidence="1" id="KW-1133">Transmembrane helix</keyword>
<keyword evidence="1" id="KW-0812">Transmembrane</keyword>
<keyword evidence="1" id="KW-0472">Membrane</keyword>
<feature type="transmembrane region" description="Helical" evidence="1">
    <location>
        <begin position="38"/>
        <end position="62"/>
    </location>
</feature>
<dbReference type="NCBIfam" id="TIGR02115">
    <property type="entry name" value="potass_kdpF"/>
    <property type="match status" value="1"/>
</dbReference>